<dbReference type="Gene3D" id="1.10.357.150">
    <property type="match status" value="1"/>
</dbReference>
<evidence type="ECO:0000256" key="2">
    <source>
        <dbReference type="SAM" id="MobiDB-lite"/>
    </source>
</evidence>
<organism evidence="4 5">
    <name type="scientific">Phlyctema vagabunda</name>
    <dbReference type="NCBI Taxonomy" id="108571"/>
    <lineage>
        <taxon>Eukaryota</taxon>
        <taxon>Fungi</taxon>
        <taxon>Dikarya</taxon>
        <taxon>Ascomycota</taxon>
        <taxon>Pezizomycotina</taxon>
        <taxon>Leotiomycetes</taxon>
        <taxon>Helotiales</taxon>
        <taxon>Dermateaceae</taxon>
        <taxon>Phlyctema</taxon>
    </lineage>
</organism>
<dbReference type="PANTHER" id="PTHR12205:SF0">
    <property type="entry name" value="CENTROMERE_KINETOCHORE PROTEIN ZW10 HOMOLOG"/>
    <property type="match status" value="1"/>
</dbReference>
<feature type="region of interest" description="Disordered" evidence="2">
    <location>
        <begin position="418"/>
        <end position="510"/>
    </location>
</feature>
<dbReference type="EMBL" id="JBFCZG010000009">
    <property type="protein sequence ID" value="KAL3418199.1"/>
    <property type="molecule type" value="Genomic_DNA"/>
</dbReference>
<dbReference type="InterPro" id="IPR055148">
    <property type="entry name" value="ZW10_C_2"/>
</dbReference>
<evidence type="ECO:0000256" key="1">
    <source>
        <dbReference type="SAM" id="Coils"/>
    </source>
</evidence>
<dbReference type="PANTHER" id="PTHR12205">
    <property type="entry name" value="CENTROMERE/KINETOCHORE PROTEIN ZW10"/>
    <property type="match status" value="1"/>
</dbReference>
<accession>A0ABR4P4G5</accession>
<keyword evidence="5" id="KW-1185">Reference proteome</keyword>
<keyword evidence="1" id="KW-0175">Coiled coil</keyword>
<gene>
    <name evidence="4" type="ORF">PVAG01_09914</name>
</gene>
<evidence type="ECO:0000313" key="4">
    <source>
        <dbReference type="EMBL" id="KAL3418199.1"/>
    </source>
</evidence>
<feature type="compositionally biased region" description="Acidic residues" evidence="2">
    <location>
        <begin position="431"/>
        <end position="449"/>
    </location>
</feature>
<feature type="compositionally biased region" description="Basic and acidic residues" evidence="2">
    <location>
        <begin position="500"/>
        <end position="510"/>
    </location>
</feature>
<feature type="coiled-coil region" evidence="1">
    <location>
        <begin position="33"/>
        <end position="60"/>
    </location>
</feature>
<evidence type="ECO:0000259" key="3">
    <source>
        <dbReference type="Pfam" id="PF22766"/>
    </source>
</evidence>
<name>A0ABR4P4G5_9HELO</name>
<comment type="caution">
    <text evidence="4">The sequence shown here is derived from an EMBL/GenBank/DDBJ whole genome shotgun (WGS) entry which is preliminary data.</text>
</comment>
<protein>
    <submittedName>
        <fullName evidence="4">Is centromere binding protein at prophase</fullName>
    </submittedName>
</protein>
<dbReference type="Pfam" id="PF22766">
    <property type="entry name" value="ZW10_C2"/>
    <property type="match status" value="1"/>
</dbReference>
<dbReference type="InterPro" id="IPR046362">
    <property type="entry name" value="Zw10/DSL1_C_sf"/>
</dbReference>
<proteinExistence type="predicted"/>
<sequence>MSTTNDLGSTLVKFARDGSFPDSEDVSATRTETSSLAAALEVLKEAKEDLEKDIRLISRDQPPEVDSWIQQAQGIQDDINKTKSLASQIVRDADAGDDKLEALEHSRHHVEFLTKETLFNNQLWETLKAIKRANDLMDEAEVIASEKHILGSLHKLTEAGNAILAIKIDHSIRAKTLLRSRLTDLSESVHENFMAVWASLVSVNFDRGFIEIHQVLDHDRMTIDEAVIGLELFGEVVSAAEKFWQQLDDAVLKPRTDLQHLREAESLASITIDGNVLRINDEPMDRNIGSLFKDLERIVRFLNTQLPKDFVSAVADAMMPVLAARIEQDWLRSSIPASLESMVPYQKVMAQVSDFGAMIEKLGWPGSEPFHNWVDNAPKNWLGKRRDDSLDYVRRQLSHGIDKTKKVKHVEKGMVSKGEKEQLGLIKNGETDQEDDEWGAWGSDAEEEPKVERKRSRHSLNETREKVQMTPPIIDDDETASWSDNWGFGDDDTAQADDTTDSKPQESAPIEKEITVSETYTISSIPQHVFDAIKSVLEDAAALSQENREQLPVSPAASGLFTLPSFILAMYRAVSPYHYSYDPSGNMYLYNDALYLSDQLKQYGEKWALRDDLPLRVRNKLKLEPEMKALEGFGKRAYIDEMNSHKTIIKDLMGGAQNFLLSSSSSLPAGVDESLAQVIDHVRRQAKSWKDILPPSAWSQAVGSLANTIASKMIQDVGDLDSLGAEATDRLGKLFNKITKLDDLFLVPGADSPQTAHYASDWLRMQFMGQVLQSTLADIRYLWFDSHLSVYFTAEQVRDLIELSFGKVPAQRMLIREIMANPSPVSAT</sequence>
<dbReference type="Proteomes" id="UP001629113">
    <property type="component" value="Unassembled WGS sequence"/>
</dbReference>
<evidence type="ECO:0000313" key="5">
    <source>
        <dbReference type="Proteomes" id="UP001629113"/>
    </source>
</evidence>
<reference evidence="4 5" key="1">
    <citation type="submission" date="2024-06" db="EMBL/GenBank/DDBJ databases">
        <title>Complete genome of Phlyctema vagabunda strain 19-DSS-EL-015.</title>
        <authorList>
            <person name="Fiorenzani C."/>
        </authorList>
    </citation>
    <scope>NUCLEOTIDE SEQUENCE [LARGE SCALE GENOMIC DNA]</scope>
    <source>
        <strain evidence="4 5">19-DSS-EL-015</strain>
    </source>
</reference>
<feature type="domain" description="ZW10 C-terminal helical" evidence="3">
    <location>
        <begin position="674"/>
        <end position="808"/>
    </location>
</feature>
<feature type="compositionally biased region" description="Acidic residues" evidence="2">
    <location>
        <begin position="489"/>
        <end position="499"/>
    </location>
</feature>